<dbReference type="InterPro" id="IPR003152">
    <property type="entry name" value="FATC_dom"/>
</dbReference>
<sequence length="2934" mass="322362">MNDQQQPPDLSGLLLRLYQQSQGIHKSSKKASDELQSHLATTALPVDCHEKLFHQILHHATLSGDANAGPTRWLTLVAASNLLCTAGMLAMYPMPVQQKILLRVLPEALERWFKLTATDDRQVHGNGQLRDGVFVPSTILQHERLSQQSGQAFALAMFLDAIVSLLEGSDDEAAVVELSRVLQTTAIAHPSALQKGFVRAANVLLGWTMRVETAPVHRDLLVAVLFDCKELWATNTVFASQLITSLVRDIEEHSGSLHSPLDLERYNAVVVCFLAVAHGVGDIAASALAQVVHALLSFGGHYLLSIKTVLHCARTFGSVASAADSWALAAVDCLLLHTCALSERHLASTNQVASVLDAVDALLSPLPVQPIAALRVLTRRIPTDLPMPYGAKTTAVPTAVMTTPTHPLTALSHLVHLPSLLPRATRLATAMARVGGVSILEVYSLDAVGSSRDVTYAMFCLMVLGIAAVPESIPDQSCLDGICTRLAKALDKWPTTAPLYMGTVHVLRRLLPRSSHAMDSAPLLATLATHVASYAHAPVFQLFLYLLEHLPPSLPLDATLQRPFDALARHRTPDVRAFALRCLVAFESPTLLDVGLASLFDPAAIVSTPALALVAHAVLQPRPAYVLPRLYRAPTTTAACTLTSFASLLALLETNDEELWTKPLLTIRDQLWAAATWCVEARLRTHYGNAGQTFAALERLLVQRSGVAGRLLVEFVHALELAILQACHDPTRRPMDAKAQAFYTTNRKVCEDWLLRIRPALVRICDATDATSLMAYHALSLVRGRKPSAPALYSAATGLCDVLDVPSLVGFGAYANTHALHVPWLPAIVQEAQLLYEDAAKSYEHLLAPLFALSERHASGMHLAFESEATKQATLRSLQTTLAEAGLEHVSLASLLVRCAKCYAKVHAWLPVSALMRNSLDLSLFLSHLQACTDETLSVATDMTALAASWDMEHALVRTKTNPSLRFSSLPTTLPPLQAWTVLSVVDDALVRVSLAPSLADVCLDGHAALLAKKLKLSTLDEHAVAAVKGAHLSQRLQATLVHVKCLEMLRRAKPADDVPRLRAYEHDASVYLPLLDVSRYLGLDQFDVQLQMVRLARKQGNLQFASSLLAQLADVPAKAAIVNYEQACLDFACGAPADAVARLLPVTPDAHNVHVKAYGKIASWLQDEHAWVGAEAKRNAVVYGDPTALIEASLAAATQIAPTSYQSWLAWSDYWFHASTTASMALAPDDATALNLLLADDALAPHADALRASLGHMIQDDEDDRISFATCCESVPDSRALDQLQTLYQRVRAQALTSHHAAIQGYFTYLQTASPASIQSHGLIVTLRLLGFLVRWGTEHSLQAVLDDGVALSPITPWERIVPQLLSRLKHPNASVAARLTCILSRLAAQRPQLMVYPAVVESMATASLLDANLVAGVHQVVKELRRVALLYEDAWVSLLTKLTTDVSRRGHTLEKEAARMEKNKSLSFEDKRRLGQQTYVAILKPVLSALESLSAETWQRPPTTPHERWFVLHFGPALESALERLRASCDAPALLARVWAPFHDLLKRLQPHQRRLSLPLAEISPLLATLRSGVPLPGATNTTVDIAHIDVTAHVLATKTRPKTLVLHGTDGHSYQYLLKSREDLHLDERIMQLLATINVSLGANKDARYMDLGARHYSVIPLANDAGLIQMVPNVTPLFQLHTPPSSSSSSSPTAPFYAALKALGVKDASPSGRPTWSHAVLKQAYEALVAETKRRPNVLRQDMLASSSSIDEFQRKTTRFARSVAVMSVVGYLIGLGDRHLDNMLLCNASGDVVHIDYNVCFEKGTKLKVPEVVPFRLTTMLLGALGATGIEGTFRVAMERTLAVTRDDVATKETILTLLEAFVYDPLLDWKDGPAKLWRMEMNVQLSLFASRAHERGAETTTVWERIQRAWSAPTLTRLLARARPLVAAADSVASLAREITETTAQVDAADVELAGLQDALAATTLDDESDDPMRAFERANERLRAFMGRCHDASESHKTSVALPPRTLGYGTHDDLPTLASVCKAHRLAPLVSAVDRAAVALNQQLTALEPVLQPALHWFESVRDTVCGPSRGHTIMDEWHAYGMNLIAAVSKADPLAHLALHRAMSLPSLLEDMALAQPLQYMFRLVKLPDGRLLDDDEPALAARTSQILPRLKSLKLSNAEAHKTIKAAIAQWGLDQLSAPRSWRHLRTFIYEAAFLFDLAEKGAVKRDAIACWWLLPPEGWMRFYTGKWRLVFRPADLMHRRLKDVLLPLYHPLHPLRRSSMSALCAPLRAELDRLDAELATVPRAEWSGWLDALGWHPNSRDDGAFWEAPLYHYHGAVLSVWWLPGMHQLRALCCQFATLETTWSDPSAAYGIEHKWVTCLLTMSRLVSANAHEDALQSVLDAAAASVLDLAYGAMRSVLEDTIASEWKLRVDHGLDRTWVEALVRPMARGSLTVDALLDAVELRPMLDILHDRWHYLWDREVSAYRTALVLHTRQLEAQRATLSSWVQPDHEQSRASLLQTLTETEAMVTELLVRRDALEAALNDAQPVLDDAVSRRPTLQAPLQSTRTELRSLVAQADDIYLVIEWAKYLDSAFRESDSDRVRELDDEGLAVVTEYMALEAASAAQRAATRDHEERSAALDRMRKDASDRLRRLHLAHAKAHTEMDKLLHQTLPSLAPLLEQLQQSWLPEAFNALSTNPSHVLWENERLVRLLSKSVKHGVLPELQTKLKAFEGACRQLHGILSALEAPMNALTSLPLDAAFGRKKTLANIVSGGAAVEPSIDARTQLVTALCHVVHTCRDDDTAGTIVARTISVMGGFFDIAHHALDLSKQDEHEWSDDGSDSDSDNDASDEDDSGSDNDSCAKASDDNDDDENASNDIVRVQERNRYGLHVLQRVKEKLDGYTVPNAPPLACPAHVEYLLSQATSVDNLCVMYEGWTPWI</sequence>
<dbReference type="EC" id="2.7.11.1" evidence="1"/>
<dbReference type="OrthoDB" id="381190at2759"/>
<dbReference type="eggNOG" id="KOG0891">
    <property type="taxonomic scope" value="Eukaryota"/>
</dbReference>
<dbReference type="RefSeq" id="XP_008616751.1">
    <property type="nucleotide sequence ID" value="XM_008618529.1"/>
</dbReference>
<feature type="compositionally biased region" description="Acidic residues" evidence="7">
    <location>
        <begin position="2828"/>
        <end position="2850"/>
    </location>
</feature>
<dbReference type="InterPro" id="IPR011009">
    <property type="entry name" value="Kinase-like_dom_sf"/>
</dbReference>
<gene>
    <name evidence="11" type="ORF">SDRG_12456</name>
</gene>
<keyword evidence="6" id="KW-0866">Nonsense-mediated mRNA decay</keyword>
<keyword evidence="5" id="KW-0067">ATP-binding</keyword>
<dbReference type="Pfam" id="PF02260">
    <property type="entry name" value="FATC"/>
    <property type="match status" value="1"/>
</dbReference>
<keyword evidence="2" id="KW-0808">Transferase</keyword>
<proteinExistence type="predicted"/>
<feature type="domain" description="PI3K/PI4K catalytic" evidence="8">
    <location>
        <begin position="1591"/>
        <end position="1916"/>
    </location>
</feature>
<dbReference type="GO" id="GO:0005634">
    <property type="term" value="C:nucleus"/>
    <property type="evidence" value="ECO:0007669"/>
    <property type="project" value="TreeGrafter"/>
</dbReference>
<dbReference type="Gene3D" id="1.10.1070.11">
    <property type="entry name" value="Phosphatidylinositol 3-/4-kinase, catalytic domain"/>
    <property type="match status" value="1"/>
</dbReference>
<dbReference type="STRING" id="1156394.T0RJ42"/>
<evidence type="ECO:0000313" key="12">
    <source>
        <dbReference type="Proteomes" id="UP000030762"/>
    </source>
</evidence>
<evidence type="ECO:0000256" key="6">
    <source>
        <dbReference type="ARBA" id="ARBA00023161"/>
    </source>
</evidence>
<feature type="region of interest" description="Disordered" evidence="7">
    <location>
        <begin position="2825"/>
        <end position="2874"/>
    </location>
</feature>
<dbReference type="EMBL" id="JH767180">
    <property type="protein sequence ID" value="EQC29912.1"/>
    <property type="molecule type" value="Genomic_DNA"/>
</dbReference>
<dbReference type="Pfam" id="PF00454">
    <property type="entry name" value="PI3_PI4_kinase"/>
    <property type="match status" value="1"/>
</dbReference>
<protein>
    <recommendedName>
        <fullName evidence="1">non-specific serine/threonine protein kinase</fullName>
        <ecNumber evidence="1">2.7.11.1</ecNumber>
    </recommendedName>
</protein>
<dbReference type="SMART" id="SM00146">
    <property type="entry name" value="PI3Kc"/>
    <property type="match status" value="1"/>
</dbReference>
<dbReference type="GO" id="GO:0004674">
    <property type="term" value="F:protein serine/threonine kinase activity"/>
    <property type="evidence" value="ECO:0007669"/>
    <property type="project" value="UniProtKB-EC"/>
</dbReference>
<dbReference type="Gene3D" id="3.30.1010.10">
    <property type="entry name" value="Phosphatidylinositol 3-kinase Catalytic Subunit, Chain A, domain 4"/>
    <property type="match status" value="1"/>
</dbReference>
<evidence type="ECO:0000256" key="4">
    <source>
        <dbReference type="ARBA" id="ARBA00022777"/>
    </source>
</evidence>
<evidence type="ECO:0000259" key="8">
    <source>
        <dbReference type="PROSITE" id="PS50290"/>
    </source>
</evidence>
<dbReference type="PROSITE" id="PS50290">
    <property type="entry name" value="PI3_4_KINASE_3"/>
    <property type="match status" value="1"/>
</dbReference>
<dbReference type="PROSITE" id="PS51190">
    <property type="entry name" value="FATC"/>
    <property type="match status" value="1"/>
</dbReference>
<dbReference type="PROSITE" id="PS51189">
    <property type="entry name" value="FAT"/>
    <property type="match status" value="1"/>
</dbReference>
<accession>T0RJ42</accession>
<evidence type="ECO:0000256" key="3">
    <source>
        <dbReference type="ARBA" id="ARBA00022741"/>
    </source>
</evidence>
<evidence type="ECO:0000256" key="5">
    <source>
        <dbReference type="ARBA" id="ARBA00022840"/>
    </source>
</evidence>
<dbReference type="PANTHER" id="PTHR11139:SF71">
    <property type="entry name" value="SERINE_THREONINE-PROTEIN KINASE SMG1"/>
    <property type="match status" value="1"/>
</dbReference>
<evidence type="ECO:0000256" key="2">
    <source>
        <dbReference type="ARBA" id="ARBA00022679"/>
    </source>
</evidence>
<keyword evidence="4" id="KW-0418">Kinase</keyword>
<keyword evidence="3" id="KW-0547">Nucleotide-binding</keyword>
<dbReference type="InterPro" id="IPR018936">
    <property type="entry name" value="PI3/4_kinase_CS"/>
</dbReference>
<dbReference type="OMA" id="ATLETTW"/>
<dbReference type="VEuPathDB" id="FungiDB:SDRG_12456"/>
<feature type="domain" description="FATC" evidence="10">
    <location>
        <begin position="2902"/>
        <end position="2934"/>
    </location>
</feature>
<dbReference type="InterPro" id="IPR031559">
    <property type="entry name" value="SMG1"/>
</dbReference>
<dbReference type="SMART" id="SM01343">
    <property type="entry name" value="FATC"/>
    <property type="match status" value="1"/>
</dbReference>
<dbReference type="Pfam" id="PF15785">
    <property type="entry name" value="SMG1"/>
    <property type="match status" value="1"/>
</dbReference>
<dbReference type="GO" id="GO:0000184">
    <property type="term" value="P:nuclear-transcribed mRNA catabolic process, nonsense-mediated decay"/>
    <property type="evidence" value="ECO:0007669"/>
    <property type="project" value="UniProtKB-KW"/>
</dbReference>
<evidence type="ECO:0000259" key="9">
    <source>
        <dbReference type="PROSITE" id="PS51189"/>
    </source>
</evidence>
<dbReference type="InterPro" id="IPR014009">
    <property type="entry name" value="PIK_FAT"/>
</dbReference>
<keyword evidence="12" id="KW-1185">Reference proteome</keyword>
<feature type="domain" description="FAT" evidence="9">
    <location>
        <begin position="995"/>
        <end position="1406"/>
    </location>
</feature>
<dbReference type="GeneID" id="19953183"/>
<evidence type="ECO:0000256" key="7">
    <source>
        <dbReference type="SAM" id="MobiDB-lite"/>
    </source>
</evidence>
<evidence type="ECO:0000259" key="10">
    <source>
        <dbReference type="PROSITE" id="PS51190"/>
    </source>
</evidence>
<dbReference type="InParanoid" id="T0RJ42"/>
<dbReference type="PROSITE" id="PS00916">
    <property type="entry name" value="PI3_4_KINASE_2"/>
    <property type="match status" value="1"/>
</dbReference>
<dbReference type="InterPro" id="IPR036940">
    <property type="entry name" value="PI3/4_kinase_cat_sf"/>
</dbReference>
<dbReference type="InterPro" id="IPR050517">
    <property type="entry name" value="DDR_Repair_Kinase"/>
</dbReference>
<dbReference type="InterPro" id="IPR000403">
    <property type="entry name" value="PI3/4_kinase_cat_dom"/>
</dbReference>
<dbReference type="GO" id="GO:0005524">
    <property type="term" value="F:ATP binding"/>
    <property type="evidence" value="ECO:0007669"/>
    <property type="project" value="UniProtKB-KW"/>
</dbReference>
<evidence type="ECO:0000313" key="11">
    <source>
        <dbReference type="EMBL" id="EQC29912.1"/>
    </source>
</evidence>
<dbReference type="PANTHER" id="PTHR11139">
    <property type="entry name" value="ATAXIA TELANGIECTASIA MUTATED ATM -RELATED"/>
    <property type="match status" value="1"/>
</dbReference>
<dbReference type="SUPFAM" id="SSF56112">
    <property type="entry name" value="Protein kinase-like (PK-like)"/>
    <property type="match status" value="1"/>
</dbReference>
<dbReference type="Proteomes" id="UP000030762">
    <property type="component" value="Unassembled WGS sequence"/>
</dbReference>
<organism evidence="11 12">
    <name type="scientific">Saprolegnia diclina (strain VS20)</name>
    <dbReference type="NCBI Taxonomy" id="1156394"/>
    <lineage>
        <taxon>Eukaryota</taxon>
        <taxon>Sar</taxon>
        <taxon>Stramenopiles</taxon>
        <taxon>Oomycota</taxon>
        <taxon>Saprolegniomycetes</taxon>
        <taxon>Saprolegniales</taxon>
        <taxon>Saprolegniaceae</taxon>
        <taxon>Saprolegnia</taxon>
    </lineage>
</organism>
<name>T0RJ42_SAPDV</name>
<evidence type="ECO:0000256" key="1">
    <source>
        <dbReference type="ARBA" id="ARBA00012513"/>
    </source>
</evidence>
<dbReference type="SMART" id="SM01345">
    <property type="entry name" value="Rapamycin_bind"/>
    <property type="match status" value="1"/>
</dbReference>
<reference evidence="11 12" key="1">
    <citation type="submission" date="2012-04" db="EMBL/GenBank/DDBJ databases">
        <title>The Genome Sequence of Saprolegnia declina VS20.</title>
        <authorList>
            <consortium name="The Broad Institute Genome Sequencing Platform"/>
            <person name="Russ C."/>
            <person name="Nusbaum C."/>
            <person name="Tyler B."/>
            <person name="van West P."/>
            <person name="Dieguez-Uribeondo J."/>
            <person name="de Bruijn I."/>
            <person name="Tripathy S."/>
            <person name="Jiang R."/>
            <person name="Young S.K."/>
            <person name="Zeng Q."/>
            <person name="Gargeya S."/>
            <person name="Fitzgerald M."/>
            <person name="Haas B."/>
            <person name="Abouelleil A."/>
            <person name="Alvarado L."/>
            <person name="Arachchi H.M."/>
            <person name="Berlin A."/>
            <person name="Chapman S.B."/>
            <person name="Goldberg J."/>
            <person name="Griggs A."/>
            <person name="Gujja S."/>
            <person name="Hansen M."/>
            <person name="Howarth C."/>
            <person name="Imamovic A."/>
            <person name="Larimer J."/>
            <person name="McCowen C."/>
            <person name="Montmayeur A."/>
            <person name="Murphy C."/>
            <person name="Neiman D."/>
            <person name="Pearson M."/>
            <person name="Priest M."/>
            <person name="Roberts A."/>
            <person name="Saif S."/>
            <person name="Shea T."/>
            <person name="Sisk P."/>
            <person name="Sykes S."/>
            <person name="Wortman J."/>
            <person name="Nusbaum C."/>
            <person name="Birren B."/>
        </authorList>
    </citation>
    <scope>NUCLEOTIDE SEQUENCE [LARGE SCALE GENOMIC DNA]</scope>
    <source>
        <strain evidence="11 12">VS20</strain>
    </source>
</reference>